<reference evidence="7" key="2">
    <citation type="submission" date="2025-05" db="UniProtKB">
        <authorList>
            <consortium name="EnsemblMetazoa"/>
        </authorList>
    </citation>
    <scope>IDENTIFICATION</scope>
    <source>
        <strain evidence="7">Foshan</strain>
    </source>
</reference>
<evidence type="ECO:0000256" key="2">
    <source>
        <dbReference type="ARBA" id="ARBA00008098"/>
    </source>
</evidence>
<feature type="chain" id="PRO_5045630556" description="Secreted protein" evidence="6">
    <location>
        <begin position="17"/>
        <end position="269"/>
    </location>
</feature>
<proteinExistence type="inferred from homology"/>
<evidence type="ECO:0000313" key="7">
    <source>
        <dbReference type="EnsemblMetazoa" id="AALFPA23_011709.P16634"/>
    </source>
</evidence>
<evidence type="ECO:0008006" key="9">
    <source>
        <dbReference type="Google" id="ProtNLM"/>
    </source>
</evidence>
<dbReference type="PANTHER" id="PTHR11857:SF46">
    <property type="entry name" value="GENERAL ODORANT-BINDING PROTEIN 99A-RELATED"/>
    <property type="match status" value="1"/>
</dbReference>
<accession>A0ABM1YS93</accession>
<comment type="similarity">
    <text evidence="2">Belongs to the PBP/GOBP family.</text>
</comment>
<evidence type="ECO:0000256" key="4">
    <source>
        <dbReference type="ARBA" id="ARBA00022729"/>
    </source>
</evidence>
<dbReference type="SUPFAM" id="SSF47565">
    <property type="entry name" value="Insect pheromone/odorant-binding proteins"/>
    <property type="match status" value="2"/>
</dbReference>
<dbReference type="Proteomes" id="UP000069940">
    <property type="component" value="Unassembled WGS sequence"/>
</dbReference>
<keyword evidence="5" id="KW-1015">Disulfide bond</keyword>
<dbReference type="EnsemblMetazoa" id="AALFPA23_011709.R16634">
    <property type="protein sequence ID" value="AALFPA23_011709.P16634"/>
    <property type="gene ID" value="AALFPA23_011709"/>
</dbReference>
<keyword evidence="4 6" id="KW-0732">Signal</keyword>
<dbReference type="Gene3D" id="1.10.238.20">
    <property type="entry name" value="Pheromone/general odorant binding protein domain"/>
    <property type="match status" value="2"/>
</dbReference>
<keyword evidence="3" id="KW-0964">Secreted</keyword>
<organism evidence="7 8">
    <name type="scientific">Aedes albopictus</name>
    <name type="common">Asian tiger mosquito</name>
    <name type="synonym">Stegomyia albopicta</name>
    <dbReference type="NCBI Taxonomy" id="7160"/>
    <lineage>
        <taxon>Eukaryota</taxon>
        <taxon>Metazoa</taxon>
        <taxon>Ecdysozoa</taxon>
        <taxon>Arthropoda</taxon>
        <taxon>Hexapoda</taxon>
        <taxon>Insecta</taxon>
        <taxon>Pterygota</taxon>
        <taxon>Neoptera</taxon>
        <taxon>Endopterygota</taxon>
        <taxon>Diptera</taxon>
        <taxon>Nematocera</taxon>
        <taxon>Culicoidea</taxon>
        <taxon>Culicidae</taxon>
        <taxon>Culicinae</taxon>
        <taxon>Aedini</taxon>
        <taxon>Aedes</taxon>
        <taxon>Stegomyia</taxon>
    </lineage>
</organism>
<evidence type="ECO:0000256" key="1">
    <source>
        <dbReference type="ARBA" id="ARBA00004613"/>
    </source>
</evidence>
<dbReference type="GeneID" id="109428959"/>
<evidence type="ECO:0000313" key="8">
    <source>
        <dbReference type="Proteomes" id="UP000069940"/>
    </source>
</evidence>
<evidence type="ECO:0000256" key="6">
    <source>
        <dbReference type="SAM" id="SignalP"/>
    </source>
</evidence>
<name>A0ABM1YS93_AEDAL</name>
<dbReference type="RefSeq" id="XP_019560350.2">
    <property type="nucleotide sequence ID" value="XM_019704805.3"/>
</dbReference>
<reference evidence="8" key="1">
    <citation type="journal article" date="2015" name="Proc. Natl. Acad. Sci. U.S.A.">
        <title>Genome sequence of the Asian Tiger mosquito, Aedes albopictus, reveals insights into its biology, genetics, and evolution.</title>
        <authorList>
            <person name="Chen X.G."/>
            <person name="Jiang X."/>
            <person name="Gu J."/>
            <person name="Xu M."/>
            <person name="Wu Y."/>
            <person name="Deng Y."/>
            <person name="Zhang C."/>
            <person name="Bonizzoni M."/>
            <person name="Dermauw W."/>
            <person name="Vontas J."/>
            <person name="Armbruster P."/>
            <person name="Huang X."/>
            <person name="Yang Y."/>
            <person name="Zhang H."/>
            <person name="He W."/>
            <person name="Peng H."/>
            <person name="Liu Y."/>
            <person name="Wu K."/>
            <person name="Chen J."/>
            <person name="Lirakis M."/>
            <person name="Topalis P."/>
            <person name="Van Leeuwen T."/>
            <person name="Hall A.B."/>
            <person name="Jiang X."/>
            <person name="Thorpe C."/>
            <person name="Mueller R.L."/>
            <person name="Sun C."/>
            <person name="Waterhouse R.M."/>
            <person name="Yan G."/>
            <person name="Tu Z.J."/>
            <person name="Fang X."/>
            <person name="James A.A."/>
        </authorList>
    </citation>
    <scope>NUCLEOTIDE SEQUENCE [LARGE SCALE GENOMIC DNA]</scope>
    <source>
        <strain evidence="8">Foshan</strain>
    </source>
</reference>
<evidence type="ECO:0000256" key="3">
    <source>
        <dbReference type="ARBA" id="ARBA00022525"/>
    </source>
</evidence>
<dbReference type="PANTHER" id="PTHR11857">
    <property type="entry name" value="ODORANT BINDING PROTEIN-RELATED"/>
    <property type="match status" value="1"/>
</dbReference>
<dbReference type="InterPro" id="IPR006170">
    <property type="entry name" value="PBP/GOBP"/>
</dbReference>
<evidence type="ECO:0000256" key="5">
    <source>
        <dbReference type="ARBA" id="ARBA00023157"/>
    </source>
</evidence>
<dbReference type="InterPro" id="IPR036728">
    <property type="entry name" value="PBP_GOBP_sf"/>
</dbReference>
<protein>
    <recommendedName>
        <fullName evidence="9">Secreted protein</fullName>
    </recommendedName>
</protein>
<keyword evidence="8" id="KW-1185">Reference proteome</keyword>
<feature type="signal peptide" evidence="6">
    <location>
        <begin position="1"/>
        <end position="16"/>
    </location>
</feature>
<dbReference type="Pfam" id="PF01395">
    <property type="entry name" value="PBP_GOBP"/>
    <property type="match status" value="1"/>
</dbReference>
<sequence>MIIILVGVALFGGVFGAGQHDAVFKSIASTGGECARYLNNDGTGDCNTHCVAVVDHVWNDTVAMFTRNYERFFVPVPDDQCYQNRTLRCLAQVDSVIPVADKCARAQKLGQCYADQHGQMNASQLFYRPMTNIQYNRVFQQCASMLGLSNDDLKEMAAKGIQNVAASACLMRCLWIRMGIYSDDVGFDLTLATGQCGKYNPALDPVPCQARLVAEECDKCKRAIRIAQECLDLRYSVEQLDESQPPQLKFNLEIYDFNCIILCDFGIYL</sequence>
<comment type="subcellular location">
    <subcellularLocation>
        <location evidence="1">Secreted</location>
    </subcellularLocation>
</comment>
<dbReference type="CDD" id="cd23992">
    <property type="entry name" value="PBP_GOBP"/>
    <property type="match status" value="1"/>
</dbReference>